<protein>
    <submittedName>
        <fullName evidence="1">DUF1848 domain-containing protein</fullName>
    </submittedName>
</protein>
<evidence type="ECO:0000313" key="2">
    <source>
        <dbReference type="Proteomes" id="UP000461880"/>
    </source>
</evidence>
<accession>A0A7X2NSB9</accession>
<evidence type="ECO:0000313" key="1">
    <source>
        <dbReference type="EMBL" id="MSS58676.1"/>
    </source>
</evidence>
<dbReference type="InterPro" id="IPR014998">
    <property type="entry name" value="DUF1848"/>
</dbReference>
<dbReference type="Proteomes" id="UP000461880">
    <property type="component" value="Unassembled WGS sequence"/>
</dbReference>
<name>A0A7X2NSB9_9FIRM</name>
<dbReference type="RefSeq" id="WP_154504526.1">
    <property type="nucleotide sequence ID" value="NZ_VUMN01000014.1"/>
</dbReference>
<dbReference type="Pfam" id="PF08902">
    <property type="entry name" value="DUF1848"/>
    <property type="match status" value="1"/>
</dbReference>
<proteinExistence type="predicted"/>
<gene>
    <name evidence="1" type="ORF">FYJ51_07130</name>
</gene>
<comment type="caution">
    <text evidence="1">The sequence shown here is derived from an EMBL/GenBank/DDBJ whole genome shotgun (WGS) entry which is preliminary data.</text>
</comment>
<dbReference type="EMBL" id="VUMN01000014">
    <property type="protein sequence ID" value="MSS58676.1"/>
    <property type="molecule type" value="Genomic_DNA"/>
</dbReference>
<keyword evidence="2" id="KW-1185">Reference proteome</keyword>
<dbReference type="AlphaFoldDB" id="A0A7X2NSB9"/>
<reference evidence="1 2" key="1">
    <citation type="submission" date="2019-08" db="EMBL/GenBank/DDBJ databases">
        <title>In-depth cultivation of the pig gut microbiome towards novel bacterial diversity and tailored functional studies.</title>
        <authorList>
            <person name="Wylensek D."/>
            <person name="Hitch T.C.A."/>
            <person name="Clavel T."/>
        </authorList>
    </citation>
    <scope>NUCLEOTIDE SEQUENCE [LARGE SCALE GENOMIC DNA]</scope>
    <source>
        <strain evidence="1 2">Oil+RF-744-GAM-WT-6</strain>
    </source>
</reference>
<sequence length="313" mass="35902">MILTAGERTDIVQYYTPWFMNRLHEGFVDVRNPFYPKRVNRYRISPEIVDAIIFCSKNYEPILPYLPEIMGQYPIYCLYTITAYGRDIEPNVPSVQASVDTFRKLSDIVGKKRTAWRYDPVLIYGPYSAESHLKQFEAMASALSPYTSRCIFSFVYMYGKLKVTFPDLKPVSRKDRLILAEGFGKIAASYGMTISTCGDPDDYTGYGIRRSGCLSTEILSEAEDMPLKQIPCHNARPGTGCRCIDQRAIGAYDTCPNGCRYCYANHSRSTILRNRSMHDPYSSMLIGHLQKDDELVEGKQVSYRKRAYQERLF</sequence>
<organism evidence="1 2">
    <name type="scientific">Stecheria intestinalis</name>
    <dbReference type="NCBI Taxonomy" id="2606630"/>
    <lineage>
        <taxon>Bacteria</taxon>
        <taxon>Bacillati</taxon>
        <taxon>Bacillota</taxon>
        <taxon>Erysipelotrichia</taxon>
        <taxon>Erysipelotrichales</taxon>
        <taxon>Erysipelotrichaceae</taxon>
        <taxon>Stecheria</taxon>
    </lineage>
</organism>